<protein>
    <submittedName>
        <fullName evidence="3">F-box protein At1g49360-like</fullName>
    </submittedName>
</protein>
<dbReference type="SUPFAM" id="SSF81383">
    <property type="entry name" value="F-box domain"/>
    <property type="match status" value="1"/>
</dbReference>
<keyword evidence="2" id="KW-1185">Reference proteome</keyword>
<proteinExistence type="predicted"/>
<feature type="domain" description="F-box" evidence="1">
    <location>
        <begin position="41"/>
        <end position="80"/>
    </location>
</feature>
<dbReference type="PANTHER" id="PTHR33127:SF20">
    <property type="entry name" value="F-BOX DOMAIN-CONTAINING PROTEIN"/>
    <property type="match status" value="1"/>
</dbReference>
<dbReference type="InterPro" id="IPR005174">
    <property type="entry name" value="KIB1-4_b-propeller"/>
</dbReference>
<dbReference type="Pfam" id="PF00646">
    <property type="entry name" value="F-box"/>
    <property type="match status" value="1"/>
</dbReference>
<dbReference type="Pfam" id="PF03478">
    <property type="entry name" value="Beta-prop_KIB1-4"/>
    <property type="match status" value="1"/>
</dbReference>
<sequence>MYGMDGAAKKVNYNMGQYFCKMSIGDQMQMQIKQWPPWSDLPSDLASNIAERLGPIELLSFRSVCKAWNSASSTASAKNESTPDFEPWFLLYAEDSDHNCQLVTESGKKFSVRLPELDGTTCLASNQGWLLLFKKQGLEGEAVGNCVGTSSMFFFRPFSKTKIDLPGCPFLELSDHVAAFSCAPTSRDCTVCVINRVNDYELKLHLLRRGAKEWFQYDIPCSGIGTINCGVYHTQKQEFYVFDRRDRVLIIASTIHNPLSWRFSRWSSEYSVGPKSDFIAYASYFKNTDMKKKLGLPDDVDVSFSTCGTQRKSGDLDSFVYSERISGDSVEESKSRQLKGVWIYPKFCQVPPKEETW</sequence>
<dbReference type="GeneID" id="110761774"/>
<dbReference type="Proteomes" id="UP000515124">
    <property type="component" value="Unplaced"/>
</dbReference>
<accession>A0A6P5T0I2</accession>
<dbReference type="KEGG" id="pavi:110761774"/>
<name>A0A6P5T0I2_PRUAV</name>
<dbReference type="SMART" id="SM00256">
    <property type="entry name" value="FBOX"/>
    <property type="match status" value="1"/>
</dbReference>
<dbReference type="AlphaFoldDB" id="A0A6P5T0I2"/>
<evidence type="ECO:0000259" key="1">
    <source>
        <dbReference type="SMART" id="SM00256"/>
    </source>
</evidence>
<evidence type="ECO:0000313" key="3">
    <source>
        <dbReference type="RefSeq" id="XP_021820027.1"/>
    </source>
</evidence>
<dbReference type="PANTHER" id="PTHR33127">
    <property type="entry name" value="TRANSMEMBRANE PROTEIN"/>
    <property type="match status" value="1"/>
</dbReference>
<dbReference type="InterPro" id="IPR036047">
    <property type="entry name" value="F-box-like_dom_sf"/>
</dbReference>
<dbReference type="RefSeq" id="XP_021820027.1">
    <property type="nucleotide sequence ID" value="XM_021964335.1"/>
</dbReference>
<dbReference type="InterPro" id="IPR001810">
    <property type="entry name" value="F-box_dom"/>
</dbReference>
<evidence type="ECO:0000313" key="2">
    <source>
        <dbReference type="Proteomes" id="UP000515124"/>
    </source>
</evidence>
<reference evidence="3" key="1">
    <citation type="submission" date="2025-08" db="UniProtKB">
        <authorList>
            <consortium name="RefSeq"/>
        </authorList>
    </citation>
    <scope>IDENTIFICATION</scope>
</reference>
<dbReference type="Gene3D" id="1.20.1280.50">
    <property type="match status" value="1"/>
</dbReference>
<gene>
    <name evidence="3" type="primary">LOC110761774</name>
</gene>
<organism evidence="2 3">
    <name type="scientific">Prunus avium</name>
    <name type="common">Cherry</name>
    <name type="synonym">Cerasus avium</name>
    <dbReference type="NCBI Taxonomy" id="42229"/>
    <lineage>
        <taxon>Eukaryota</taxon>
        <taxon>Viridiplantae</taxon>
        <taxon>Streptophyta</taxon>
        <taxon>Embryophyta</taxon>
        <taxon>Tracheophyta</taxon>
        <taxon>Spermatophyta</taxon>
        <taxon>Magnoliopsida</taxon>
        <taxon>eudicotyledons</taxon>
        <taxon>Gunneridae</taxon>
        <taxon>Pentapetalae</taxon>
        <taxon>rosids</taxon>
        <taxon>fabids</taxon>
        <taxon>Rosales</taxon>
        <taxon>Rosaceae</taxon>
        <taxon>Amygdaloideae</taxon>
        <taxon>Amygdaleae</taxon>
        <taxon>Prunus</taxon>
    </lineage>
</organism>